<name>A0A4S2KH65_OPIFE</name>
<evidence type="ECO:0000313" key="2">
    <source>
        <dbReference type="Proteomes" id="UP000308267"/>
    </source>
</evidence>
<sequence length="298" mass="34733">MFIHKRDFNTVARSSFVPKTSTQQILKTKGACCLKDDLAFLMPVNTNQIVLQQKRCLSVVNNKTLDGCSHDVRSDWQLCGSTLAYMLELFMANPNLLEFVIWSGASLGPLDSKRFWPIPNLDSLCKPRHNTDFENYPHCLQSELAQMDDTFSPDCQKAKWNTISSIWHYYRFELDRDLKANLHRWGPPEPQHLCHAVTRQQLVLVTGPSFDREDRCLHENYVRRVHCLPLPVQIGQFLVYEDMWPDLIWFQHIRDWALYKFWNVTCTATHHSSPNCGKGTVFHHGFIRLQDLKEGEVK</sequence>
<dbReference type="AlphaFoldDB" id="A0A4S2KH65"/>
<dbReference type="OrthoDB" id="6237753at2759"/>
<gene>
    <name evidence="1" type="ORF">CRM22_010942</name>
</gene>
<dbReference type="EMBL" id="SJOL01011346">
    <property type="protein sequence ID" value="TGZ48811.1"/>
    <property type="molecule type" value="Genomic_DNA"/>
</dbReference>
<evidence type="ECO:0000313" key="1">
    <source>
        <dbReference type="EMBL" id="TGZ48811.1"/>
    </source>
</evidence>
<protein>
    <submittedName>
        <fullName evidence="1">Uncharacterized protein</fullName>
    </submittedName>
</protein>
<reference evidence="1 2" key="1">
    <citation type="journal article" date="2019" name="BMC Genomics">
        <title>New insights from Opisthorchis felineus genome: update on genomics of the epidemiologically important liver flukes.</title>
        <authorList>
            <person name="Ershov N.I."/>
            <person name="Mordvinov V.A."/>
            <person name="Prokhortchouk E.B."/>
            <person name="Pakharukova M.Y."/>
            <person name="Gunbin K.V."/>
            <person name="Ustyantsev K."/>
            <person name="Genaev M.A."/>
            <person name="Blinov A.G."/>
            <person name="Mazur A."/>
            <person name="Boulygina E."/>
            <person name="Tsygankova S."/>
            <person name="Khrameeva E."/>
            <person name="Chekanov N."/>
            <person name="Fan G."/>
            <person name="Xiao A."/>
            <person name="Zhang H."/>
            <person name="Xu X."/>
            <person name="Yang H."/>
            <person name="Solovyev V."/>
            <person name="Lee S.M."/>
            <person name="Liu X."/>
            <person name="Afonnikov D.A."/>
            <person name="Skryabin K.G."/>
        </authorList>
    </citation>
    <scope>NUCLEOTIDE SEQUENCE [LARGE SCALE GENOMIC DNA]</scope>
    <source>
        <strain evidence="1">AK-0245</strain>
        <tissue evidence="1">Whole organism</tissue>
    </source>
</reference>
<organism evidence="1 2">
    <name type="scientific">Opisthorchis felineus</name>
    <dbReference type="NCBI Taxonomy" id="147828"/>
    <lineage>
        <taxon>Eukaryota</taxon>
        <taxon>Metazoa</taxon>
        <taxon>Spiralia</taxon>
        <taxon>Lophotrochozoa</taxon>
        <taxon>Platyhelminthes</taxon>
        <taxon>Trematoda</taxon>
        <taxon>Digenea</taxon>
        <taxon>Opisthorchiida</taxon>
        <taxon>Opisthorchiata</taxon>
        <taxon>Opisthorchiidae</taxon>
        <taxon>Opisthorchis</taxon>
    </lineage>
</organism>
<accession>A0A4S2KH65</accession>
<keyword evidence="2" id="KW-1185">Reference proteome</keyword>
<dbReference type="Proteomes" id="UP000308267">
    <property type="component" value="Unassembled WGS sequence"/>
</dbReference>
<proteinExistence type="predicted"/>
<comment type="caution">
    <text evidence="1">The sequence shown here is derived from an EMBL/GenBank/DDBJ whole genome shotgun (WGS) entry which is preliminary data.</text>
</comment>